<protein>
    <submittedName>
        <fullName evidence="2">Uncharacterized protein</fullName>
    </submittedName>
</protein>
<evidence type="ECO:0000256" key="1">
    <source>
        <dbReference type="SAM" id="MobiDB-lite"/>
    </source>
</evidence>
<dbReference type="AlphaFoldDB" id="V8P9C6"/>
<name>V8P9C6_OPHHA</name>
<gene>
    <name evidence="2" type="ORF">L345_03247</name>
</gene>
<accession>V8P9C6</accession>
<dbReference type="EMBL" id="AZIM01000455">
    <property type="protein sequence ID" value="ETE70950.1"/>
    <property type="molecule type" value="Genomic_DNA"/>
</dbReference>
<proteinExistence type="predicted"/>
<feature type="non-terminal residue" evidence="2">
    <location>
        <position position="1"/>
    </location>
</feature>
<keyword evidence="3" id="KW-1185">Reference proteome</keyword>
<evidence type="ECO:0000313" key="2">
    <source>
        <dbReference type="EMBL" id="ETE70950.1"/>
    </source>
</evidence>
<sequence>MHLNFDHLTTGMLLQSNPRQPFVGGWITGIQIYGRTSIAQDFPLPSLNQCPIQKARINPLAPLTDVTATNQEPTRKDSRVVMGHQSKHAQGVRPVGPA</sequence>
<organism evidence="2 3">
    <name type="scientific">Ophiophagus hannah</name>
    <name type="common">King cobra</name>
    <name type="synonym">Naja hannah</name>
    <dbReference type="NCBI Taxonomy" id="8665"/>
    <lineage>
        <taxon>Eukaryota</taxon>
        <taxon>Metazoa</taxon>
        <taxon>Chordata</taxon>
        <taxon>Craniata</taxon>
        <taxon>Vertebrata</taxon>
        <taxon>Euteleostomi</taxon>
        <taxon>Lepidosauria</taxon>
        <taxon>Squamata</taxon>
        <taxon>Bifurcata</taxon>
        <taxon>Unidentata</taxon>
        <taxon>Episquamata</taxon>
        <taxon>Toxicofera</taxon>
        <taxon>Serpentes</taxon>
        <taxon>Colubroidea</taxon>
        <taxon>Elapidae</taxon>
        <taxon>Elapinae</taxon>
        <taxon>Ophiophagus</taxon>
    </lineage>
</organism>
<dbReference type="Proteomes" id="UP000018936">
    <property type="component" value="Unassembled WGS sequence"/>
</dbReference>
<evidence type="ECO:0000313" key="3">
    <source>
        <dbReference type="Proteomes" id="UP000018936"/>
    </source>
</evidence>
<reference evidence="2 3" key="1">
    <citation type="journal article" date="2013" name="Proc. Natl. Acad. Sci. U.S.A.">
        <title>The king cobra genome reveals dynamic gene evolution and adaptation in the snake venom system.</title>
        <authorList>
            <person name="Vonk F.J."/>
            <person name="Casewell N.R."/>
            <person name="Henkel C.V."/>
            <person name="Heimberg A.M."/>
            <person name="Jansen H.J."/>
            <person name="McCleary R.J."/>
            <person name="Kerkkamp H.M."/>
            <person name="Vos R.A."/>
            <person name="Guerreiro I."/>
            <person name="Calvete J.J."/>
            <person name="Wuster W."/>
            <person name="Woods A.E."/>
            <person name="Logan J.M."/>
            <person name="Harrison R.A."/>
            <person name="Castoe T.A."/>
            <person name="de Koning A.P."/>
            <person name="Pollock D.D."/>
            <person name="Yandell M."/>
            <person name="Calderon D."/>
            <person name="Renjifo C."/>
            <person name="Currier R.B."/>
            <person name="Salgado D."/>
            <person name="Pla D."/>
            <person name="Sanz L."/>
            <person name="Hyder A.S."/>
            <person name="Ribeiro J.M."/>
            <person name="Arntzen J.W."/>
            <person name="van den Thillart G.E."/>
            <person name="Boetzer M."/>
            <person name="Pirovano W."/>
            <person name="Dirks R.P."/>
            <person name="Spaink H.P."/>
            <person name="Duboule D."/>
            <person name="McGlinn E."/>
            <person name="Kini R.M."/>
            <person name="Richardson M.K."/>
        </authorList>
    </citation>
    <scope>NUCLEOTIDE SEQUENCE</scope>
    <source>
        <tissue evidence="2">Blood</tissue>
    </source>
</reference>
<feature type="region of interest" description="Disordered" evidence="1">
    <location>
        <begin position="64"/>
        <end position="98"/>
    </location>
</feature>
<comment type="caution">
    <text evidence="2">The sequence shown here is derived from an EMBL/GenBank/DDBJ whole genome shotgun (WGS) entry which is preliminary data.</text>
</comment>